<proteinExistence type="inferred from homology"/>
<keyword evidence="6" id="KW-1185">Reference proteome</keyword>
<name>A0AA37TG58_9HYPH</name>
<comment type="caution">
    <text evidence="5">The sequence shown here is derived from an EMBL/GenBank/DDBJ whole genome shotgun (WGS) entry which is preliminary data.</text>
</comment>
<sequence>MSRLAEGLRFMATALRSCRRVALAAVAFLILGPLTAGGARAADRSVTFAHQDMVIPFRALMASGVLEKATGYTVNWRKFGGGGDVIRAMASGNVQIGEAGSSPIAAAASQGLDIQLFWILDEIADAEQLVARDGGGVASVANLRGKTIAVPFVSTAHYQLIAALAEAGLTQADVRILNMRPPEIAAAWERGVIDATFIWDPVLARVKKSGTVVVSAGDLARRGKATFDGLIVDRAWAAQNRDFLVTLVKLIAAQDAAYVAKPWAADAPEVAAIARITGSAQAEVPASLAAYRFPTLEAQASPAWLGGGAAKALTETAEFLKAQGRVQALAPDYGRFVTGAYVDAARK</sequence>
<comment type="subcellular location">
    <subcellularLocation>
        <location evidence="1">Periplasm</location>
    </subcellularLocation>
</comment>
<dbReference type="NCBIfam" id="TIGR01729">
    <property type="entry name" value="taurine_ABC_bnd"/>
    <property type="match status" value="1"/>
</dbReference>
<dbReference type="Pfam" id="PF09084">
    <property type="entry name" value="NMT1"/>
    <property type="match status" value="1"/>
</dbReference>
<reference evidence="6" key="1">
    <citation type="journal article" date="2019" name="Int. J. Syst. Evol. Microbiol.">
        <title>The Global Catalogue of Microorganisms (GCM) 10K type strain sequencing project: providing services to taxonomists for standard genome sequencing and annotation.</title>
        <authorList>
            <consortium name="The Broad Institute Genomics Platform"/>
            <consortium name="The Broad Institute Genome Sequencing Center for Infectious Disease"/>
            <person name="Wu L."/>
            <person name="Ma J."/>
        </authorList>
    </citation>
    <scope>NUCLEOTIDE SEQUENCE [LARGE SCALE GENOMIC DNA]</scope>
    <source>
        <strain evidence="6">NBRC 103632</strain>
    </source>
</reference>
<dbReference type="EMBL" id="BSPL01000014">
    <property type="protein sequence ID" value="GLS70373.1"/>
    <property type="molecule type" value="Genomic_DNA"/>
</dbReference>
<dbReference type="PANTHER" id="PTHR30024:SF47">
    <property type="entry name" value="TAURINE-BINDING PERIPLASMIC PROTEIN"/>
    <property type="match status" value="1"/>
</dbReference>
<dbReference type="InterPro" id="IPR001638">
    <property type="entry name" value="Solute-binding_3/MltF_N"/>
</dbReference>
<dbReference type="Gene3D" id="3.40.190.10">
    <property type="entry name" value="Periplasmic binding protein-like II"/>
    <property type="match status" value="2"/>
</dbReference>
<dbReference type="SMART" id="SM00062">
    <property type="entry name" value="PBPb"/>
    <property type="match status" value="1"/>
</dbReference>
<feature type="domain" description="Solute-binding protein family 3/N-terminal" evidence="4">
    <location>
        <begin position="45"/>
        <end position="267"/>
    </location>
</feature>
<accession>A0AA37TG58</accession>
<evidence type="ECO:0000313" key="5">
    <source>
        <dbReference type="EMBL" id="GLS70373.1"/>
    </source>
</evidence>
<protein>
    <submittedName>
        <fullName evidence="5">Taurine ABC transporter substrate-binding protein</fullName>
    </submittedName>
</protein>
<evidence type="ECO:0000256" key="1">
    <source>
        <dbReference type="ARBA" id="ARBA00004418"/>
    </source>
</evidence>
<comment type="similarity">
    <text evidence="2">Belongs to the bacterial solute-binding protein SsuA/TauA family.</text>
</comment>
<dbReference type="SUPFAM" id="SSF53850">
    <property type="entry name" value="Periplasmic binding protein-like II"/>
    <property type="match status" value="1"/>
</dbReference>
<gene>
    <name evidence="5" type="ORF">GCM10007890_23860</name>
</gene>
<dbReference type="PANTHER" id="PTHR30024">
    <property type="entry name" value="ALIPHATIC SULFONATES-BINDING PROTEIN-RELATED"/>
    <property type="match status" value="1"/>
</dbReference>
<dbReference type="GO" id="GO:0042597">
    <property type="term" value="C:periplasmic space"/>
    <property type="evidence" value="ECO:0007669"/>
    <property type="project" value="UniProtKB-SubCell"/>
</dbReference>
<dbReference type="AlphaFoldDB" id="A0AA37TG58"/>
<evidence type="ECO:0000256" key="2">
    <source>
        <dbReference type="ARBA" id="ARBA00010742"/>
    </source>
</evidence>
<evidence type="ECO:0000259" key="4">
    <source>
        <dbReference type="SMART" id="SM00062"/>
    </source>
</evidence>
<evidence type="ECO:0000313" key="6">
    <source>
        <dbReference type="Proteomes" id="UP001157440"/>
    </source>
</evidence>
<dbReference type="InterPro" id="IPR015168">
    <property type="entry name" value="SsuA/THI5"/>
</dbReference>
<dbReference type="Proteomes" id="UP001157440">
    <property type="component" value="Unassembled WGS sequence"/>
</dbReference>
<organism evidence="5 6">
    <name type="scientific">Methylobacterium tardum</name>
    <dbReference type="NCBI Taxonomy" id="374432"/>
    <lineage>
        <taxon>Bacteria</taxon>
        <taxon>Pseudomonadati</taxon>
        <taxon>Pseudomonadota</taxon>
        <taxon>Alphaproteobacteria</taxon>
        <taxon>Hyphomicrobiales</taxon>
        <taxon>Methylobacteriaceae</taxon>
        <taxon>Methylobacterium</taxon>
    </lineage>
</organism>
<evidence type="ECO:0000256" key="3">
    <source>
        <dbReference type="ARBA" id="ARBA00022729"/>
    </source>
</evidence>
<dbReference type="InterPro" id="IPR010068">
    <property type="entry name" value="Peri-bd_TauA"/>
</dbReference>
<dbReference type="GO" id="GO:0042918">
    <property type="term" value="P:alkanesulfonate transmembrane transport"/>
    <property type="evidence" value="ECO:0007669"/>
    <property type="project" value="TreeGrafter"/>
</dbReference>
<keyword evidence="3" id="KW-0732">Signal</keyword>